<dbReference type="OrthoDB" id="17262at2759"/>
<comment type="caution">
    <text evidence="6">The sequence shown here is derived from an EMBL/GenBank/DDBJ whole genome shotgun (WGS) entry which is preliminary data.</text>
</comment>
<dbReference type="Pfam" id="PF12246">
    <property type="entry name" value="MKT1_C"/>
    <property type="match status" value="1"/>
</dbReference>
<evidence type="ECO:0000313" key="6">
    <source>
        <dbReference type="EMBL" id="CAH2355163.1"/>
    </source>
</evidence>
<dbReference type="Gene3D" id="3.40.50.1010">
    <property type="entry name" value="5'-nuclease"/>
    <property type="match status" value="1"/>
</dbReference>
<dbReference type="InterPro" id="IPR029060">
    <property type="entry name" value="PIN-like_dom_sf"/>
</dbReference>
<gene>
    <name evidence="6" type="ORF">CLIB1423_22S01178</name>
</gene>
<keyword evidence="1" id="KW-0810">Translation regulation</keyword>
<protein>
    <submittedName>
        <fullName evidence="6">Post-transcriptional regulator Mkt1p</fullName>
    </submittedName>
</protein>
<dbReference type="GO" id="GO:0004518">
    <property type="term" value="F:nuclease activity"/>
    <property type="evidence" value="ECO:0007669"/>
    <property type="project" value="InterPro"/>
</dbReference>
<dbReference type="GO" id="GO:0006974">
    <property type="term" value="P:DNA damage response"/>
    <property type="evidence" value="ECO:0007669"/>
    <property type="project" value="UniProtKB-ARBA"/>
</dbReference>
<dbReference type="Pfam" id="PF00867">
    <property type="entry name" value="XPG_I"/>
    <property type="match status" value="1"/>
</dbReference>
<dbReference type="Pfam" id="PF12247">
    <property type="entry name" value="MKT1_N"/>
    <property type="match status" value="1"/>
</dbReference>
<dbReference type="InterPro" id="IPR022039">
    <property type="entry name" value="MKT1_C"/>
</dbReference>
<dbReference type="PANTHER" id="PTHR11081">
    <property type="entry name" value="FLAP ENDONUCLEASE FAMILY MEMBER"/>
    <property type="match status" value="1"/>
</dbReference>
<feature type="region of interest" description="Disordered" evidence="3">
    <location>
        <begin position="329"/>
        <end position="369"/>
    </location>
</feature>
<dbReference type="SMART" id="SM00484">
    <property type="entry name" value="XPGI"/>
    <property type="match status" value="1"/>
</dbReference>
<dbReference type="InterPro" id="IPR006084">
    <property type="entry name" value="XPG/Rad2"/>
</dbReference>
<sequence length="816" mass="94108">MPIKSLESYLFERRLVSASSIELLQNATIGIDVEHYLSRIYTFKKEQYLAGVGGTPASLKDYVRSDLQVFQEFNIKPIFVIPGLAIESQHEDYPTNELSPQEQHRLTTWNKLQSRSANPYLYNNSNTDSFRLFTDPLPLRPMINDLILYFIANGIDYLIAPYDASFQLSYLYNIGLVDSIYGSTDILLCQVDKFILGMEFLTKDFRFIERSKVLYELGLSEKQFVDLSVMVGCNLQPVTFPNFPPLPKPNHIQPYPQLNYFKLGLEIIFQLNGYNPNSPADLYAYIISLNDPKLLELYYKGHSSMKYLPILNKDGYVELYSVEMEKLRKQKEEGTKSSKKLNGSKVDSKNQKDSGDQNGDSASDSTTSINIPNDVHEIISQKLPPELYFYQSLGLLPLQLLEAITQGKLNIRPSPDGGLPDSYKKLITSSFYGDSLDYQFNLITQLLARYYQVKKIQISYWFREGTIELNNRMTPNVHQRVSNLWIKDEKTDEKFSFFDLITNLGDKLKISGERERNFQISTNSEIISTALTRTFYLFGILDNKTNELSSIGNSIKKLLVEEEITSDEEIQELLLLLLFIKANVFKLNEPIKDYYSIPKSFKDPTNSNEEISSVEGKHITLISRIFAMHKLNISAINYQGPISRSLQSFRCHIKFILSNVSNMLQCCLLDLNARNHTPIRLNYESREEWYELVDELPFYKDCNNTLLGVVAEIYFEYSLRQKLSYKERSKEEIISNTNDHLLNSIFQVNNPSFNINVKGANSIVGDQLFEDFKGGFNFWKKFVKLAEIVNGVDDKLINNEYLEGIKDTNKWMEQFI</sequence>
<dbReference type="SUPFAM" id="SSF88723">
    <property type="entry name" value="PIN domain-like"/>
    <property type="match status" value="1"/>
</dbReference>
<feature type="compositionally biased region" description="Basic and acidic residues" evidence="3">
    <location>
        <begin position="346"/>
        <end position="355"/>
    </location>
</feature>
<dbReference type="EMBL" id="CAKXYY010000022">
    <property type="protein sequence ID" value="CAH2355163.1"/>
    <property type="molecule type" value="Genomic_DNA"/>
</dbReference>
<feature type="domain" description="XPG N-terminal" evidence="5">
    <location>
        <begin position="1"/>
        <end position="103"/>
    </location>
</feature>
<dbReference type="CDD" id="cd09858">
    <property type="entry name" value="PIN_MKT1"/>
    <property type="match status" value="1"/>
</dbReference>
<evidence type="ECO:0000259" key="5">
    <source>
        <dbReference type="SMART" id="SM00485"/>
    </source>
</evidence>
<dbReference type="InterPro" id="IPR006086">
    <property type="entry name" value="XPG-I_dom"/>
</dbReference>
<proteinExistence type="inferred from homology"/>
<evidence type="ECO:0000256" key="1">
    <source>
        <dbReference type="ARBA" id="ARBA00022845"/>
    </source>
</evidence>
<dbReference type="Proteomes" id="UP000837801">
    <property type="component" value="Unassembled WGS sequence"/>
</dbReference>
<comment type="similarity">
    <text evidence="2">Belongs to the XPG/RAD2 endonuclease family.</text>
</comment>
<accession>A0A9P0VZM1</accession>
<evidence type="ECO:0000259" key="4">
    <source>
        <dbReference type="SMART" id="SM00484"/>
    </source>
</evidence>
<name>A0A9P0VZM1_9ASCO</name>
<evidence type="ECO:0000313" key="7">
    <source>
        <dbReference type="Proteomes" id="UP000837801"/>
    </source>
</evidence>
<dbReference type="SMART" id="SM00485">
    <property type="entry name" value="XPGN"/>
    <property type="match status" value="1"/>
</dbReference>
<dbReference type="GO" id="GO:0003730">
    <property type="term" value="F:mRNA 3'-UTR binding"/>
    <property type="evidence" value="ECO:0007669"/>
    <property type="project" value="TreeGrafter"/>
</dbReference>
<dbReference type="GO" id="GO:0006417">
    <property type="term" value="P:regulation of translation"/>
    <property type="evidence" value="ECO:0007669"/>
    <property type="project" value="UniProtKB-KW"/>
</dbReference>
<feature type="domain" description="XPG-I" evidence="4">
    <location>
        <begin position="151"/>
        <end position="219"/>
    </location>
</feature>
<evidence type="ECO:0000256" key="2">
    <source>
        <dbReference type="ARBA" id="ARBA00024023"/>
    </source>
</evidence>
<reference evidence="6" key="1">
    <citation type="submission" date="2022-03" db="EMBL/GenBank/DDBJ databases">
        <authorList>
            <person name="Legras J.-L."/>
            <person name="Devillers H."/>
            <person name="Grondin C."/>
        </authorList>
    </citation>
    <scope>NUCLEOTIDE SEQUENCE</scope>
    <source>
        <strain evidence="6">CLIB 1423</strain>
    </source>
</reference>
<evidence type="ECO:0000256" key="3">
    <source>
        <dbReference type="SAM" id="MobiDB-lite"/>
    </source>
</evidence>
<keyword evidence="7" id="KW-1185">Reference proteome</keyword>
<feature type="compositionally biased region" description="Polar residues" evidence="3">
    <location>
        <begin position="356"/>
        <end position="369"/>
    </location>
</feature>
<dbReference type="InterPro" id="IPR006085">
    <property type="entry name" value="XPG_DNA_repair_N"/>
</dbReference>
<dbReference type="InterPro" id="IPR022040">
    <property type="entry name" value="MKT1_N"/>
</dbReference>
<dbReference type="PANTHER" id="PTHR11081:SF32">
    <property type="entry name" value="POST-TRANSCRIPTIONAL REGULATOR MKT1"/>
    <property type="match status" value="1"/>
</dbReference>
<dbReference type="Pfam" id="PF00752">
    <property type="entry name" value="XPG_N"/>
    <property type="match status" value="1"/>
</dbReference>
<organism evidence="6 7">
    <name type="scientific">[Candida] railenensis</name>
    <dbReference type="NCBI Taxonomy" id="45579"/>
    <lineage>
        <taxon>Eukaryota</taxon>
        <taxon>Fungi</taxon>
        <taxon>Dikarya</taxon>
        <taxon>Ascomycota</taxon>
        <taxon>Saccharomycotina</taxon>
        <taxon>Pichiomycetes</taxon>
        <taxon>Debaryomycetaceae</taxon>
        <taxon>Kurtzmaniella</taxon>
    </lineage>
</organism>
<dbReference type="AlphaFoldDB" id="A0A9P0VZM1"/>